<dbReference type="InterPro" id="IPR036397">
    <property type="entry name" value="RNaseH_sf"/>
</dbReference>
<keyword evidence="5" id="KW-0378">Hydrolase</keyword>
<dbReference type="FunFam" id="3.10.20.370:FF:000001">
    <property type="entry name" value="Retrovirus-related Pol polyprotein from transposon 17.6-like protein"/>
    <property type="match status" value="1"/>
</dbReference>
<evidence type="ECO:0000256" key="4">
    <source>
        <dbReference type="ARBA" id="ARBA00022759"/>
    </source>
</evidence>
<evidence type="ECO:0000259" key="7">
    <source>
        <dbReference type="PROSITE" id="PS50994"/>
    </source>
</evidence>
<proteinExistence type="predicted"/>
<dbReference type="FunFam" id="3.30.70.270:FF:000020">
    <property type="entry name" value="Transposon Tf2-6 polyprotein-like Protein"/>
    <property type="match status" value="1"/>
</dbReference>
<evidence type="ECO:0000313" key="8">
    <source>
        <dbReference type="EMBL" id="GEU68770.1"/>
    </source>
</evidence>
<reference evidence="8" key="1">
    <citation type="journal article" date="2019" name="Sci. Rep.">
        <title>Draft genome of Tanacetum cinerariifolium, the natural source of mosquito coil.</title>
        <authorList>
            <person name="Yamashiro T."/>
            <person name="Shiraishi A."/>
            <person name="Satake H."/>
            <person name="Nakayama K."/>
        </authorList>
    </citation>
    <scope>NUCLEOTIDE SEQUENCE</scope>
</reference>
<protein>
    <recommendedName>
        <fullName evidence="7">Integrase catalytic domain-containing protein</fullName>
    </recommendedName>
</protein>
<dbReference type="Gene3D" id="3.30.70.270">
    <property type="match status" value="2"/>
</dbReference>
<dbReference type="CDD" id="cd01647">
    <property type="entry name" value="RT_LTR"/>
    <property type="match status" value="1"/>
</dbReference>
<keyword evidence="6" id="KW-0695">RNA-directed DNA polymerase</keyword>
<keyword evidence="4" id="KW-0255">Endonuclease</keyword>
<dbReference type="GO" id="GO:0003964">
    <property type="term" value="F:RNA-directed DNA polymerase activity"/>
    <property type="evidence" value="ECO:0007669"/>
    <property type="project" value="UniProtKB-KW"/>
</dbReference>
<dbReference type="Pfam" id="PF24626">
    <property type="entry name" value="SH3_Tf2-1"/>
    <property type="match status" value="1"/>
</dbReference>
<dbReference type="EMBL" id="BKCJ010005811">
    <property type="protein sequence ID" value="GEU68770.1"/>
    <property type="molecule type" value="Genomic_DNA"/>
</dbReference>
<dbReference type="InterPro" id="IPR043502">
    <property type="entry name" value="DNA/RNA_pol_sf"/>
</dbReference>
<organism evidence="8">
    <name type="scientific">Tanacetum cinerariifolium</name>
    <name type="common">Dalmatian daisy</name>
    <name type="synonym">Chrysanthemum cinerariifolium</name>
    <dbReference type="NCBI Taxonomy" id="118510"/>
    <lineage>
        <taxon>Eukaryota</taxon>
        <taxon>Viridiplantae</taxon>
        <taxon>Streptophyta</taxon>
        <taxon>Embryophyta</taxon>
        <taxon>Tracheophyta</taxon>
        <taxon>Spermatophyta</taxon>
        <taxon>Magnoliopsida</taxon>
        <taxon>eudicotyledons</taxon>
        <taxon>Gunneridae</taxon>
        <taxon>Pentapetalae</taxon>
        <taxon>asterids</taxon>
        <taxon>campanulids</taxon>
        <taxon>Asterales</taxon>
        <taxon>Asteraceae</taxon>
        <taxon>Asteroideae</taxon>
        <taxon>Anthemideae</taxon>
        <taxon>Anthemidinae</taxon>
        <taxon>Tanacetum</taxon>
    </lineage>
</organism>
<accession>A0A6L2M576</accession>
<dbReference type="InterPro" id="IPR000477">
    <property type="entry name" value="RT_dom"/>
</dbReference>
<evidence type="ECO:0000256" key="2">
    <source>
        <dbReference type="ARBA" id="ARBA00022695"/>
    </source>
</evidence>
<dbReference type="Gene3D" id="3.30.420.10">
    <property type="entry name" value="Ribonuclease H-like superfamily/Ribonuclease H"/>
    <property type="match status" value="1"/>
</dbReference>
<dbReference type="GO" id="GO:0006310">
    <property type="term" value="P:DNA recombination"/>
    <property type="evidence" value="ECO:0007669"/>
    <property type="project" value="UniProtKB-KW"/>
</dbReference>
<dbReference type="Pfam" id="PF00078">
    <property type="entry name" value="RVT_1"/>
    <property type="match status" value="1"/>
</dbReference>
<dbReference type="SUPFAM" id="SSF53098">
    <property type="entry name" value="Ribonuclease H-like"/>
    <property type="match status" value="1"/>
</dbReference>
<evidence type="ECO:0000256" key="3">
    <source>
        <dbReference type="ARBA" id="ARBA00022722"/>
    </source>
</evidence>
<dbReference type="PANTHER" id="PTHR37984">
    <property type="entry name" value="PROTEIN CBG26694"/>
    <property type="match status" value="1"/>
</dbReference>
<dbReference type="PROSITE" id="PS50994">
    <property type="entry name" value="INTEGRASE"/>
    <property type="match status" value="1"/>
</dbReference>
<dbReference type="Pfam" id="PF07727">
    <property type="entry name" value="RVT_2"/>
    <property type="match status" value="1"/>
</dbReference>
<dbReference type="Gene3D" id="3.10.10.10">
    <property type="entry name" value="HIV Type 1 Reverse Transcriptase, subunit A, domain 1"/>
    <property type="match status" value="1"/>
</dbReference>
<dbReference type="GO" id="GO:0003677">
    <property type="term" value="F:DNA binding"/>
    <property type="evidence" value="ECO:0007669"/>
    <property type="project" value="UniProtKB-KW"/>
</dbReference>
<dbReference type="InterPro" id="IPR012337">
    <property type="entry name" value="RNaseH-like_sf"/>
</dbReference>
<dbReference type="Pfam" id="PF17917">
    <property type="entry name" value="RT_RNaseH"/>
    <property type="match status" value="1"/>
</dbReference>
<dbReference type="InterPro" id="IPR041373">
    <property type="entry name" value="RT_RNaseH"/>
</dbReference>
<keyword evidence="3" id="KW-0540">Nuclease</keyword>
<dbReference type="GO" id="GO:0015074">
    <property type="term" value="P:DNA integration"/>
    <property type="evidence" value="ECO:0007669"/>
    <property type="project" value="UniProtKB-KW"/>
</dbReference>
<dbReference type="InterPro" id="IPR043128">
    <property type="entry name" value="Rev_trsase/Diguanyl_cyclase"/>
</dbReference>
<keyword evidence="2" id="KW-0548">Nucleotidyltransferase</keyword>
<dbReference type="Gene3D" id="1.10.340.70">
    <property type="match status" value="1"/>
</dbReference>
<evidence type="ECO:0000256" key="5">
    <source>
        <dbReference type="ARBA" id="ARBA00022801"/>
    </source>
</evidence>
<evidence type="ECO:0000256" key="1">
    <source>
        <dbReference type="ARBA" id="ARBA00022679"/>
    </source>
</evidence>
<gene>
    <name evidence="8" type="ORF">Tci_040748</name>
</gene>
<sequence>MDYCCSKGIPGDRIICDLDQTPDLSQQPPGTILSVDARLMVIIAKDVLFYERNLRKIYLHIVLKIEFTKILPSHPMTIPTLLMLFNSHSLSNKTPVKIPHKVLHKSTTIVAELAVYINTPNWDRPTICYDNDDDDEDYAIAVTPSLSTEEPDNSLSIGDEHLNTVPTTESDEFIKSSVESLVLIPSKSEGIPNNMCDVPFHENSPPLDVSKDQFEDFSNSNDGSTLIDEDSFSINNIEYVEASPPNSELLSSEVMEIVIPKVGGIDDDILLTIKDDILPKKLLSVNLLIANIEALNDNPTPSSDLMTKSDFYEFADALAHIISLPEYDCFCFKIEPNSGDFTMDVVEDIYLTRKPSVHNALPTHRTLQLNRDFILSSESLFTYVKIVRICFGDEILIIQGDRSDKGKKSTLNIISCTKTRKYMGKRCQVFLAQVTKKETEVKSKEKRLEDVSIERKFLEVFPEDLTGLLPARQVEFQIDLVPGAASVARSPYRLAPSEMQELSVQLVRDEDIPKTAFRTRYGHYEFQVMPFGLTNEPTIFMDLINRVCKTLLDKFVIVFIDDILIYSRNKVEHEENPKQILELLKKEKLYAKFSKCDFGFLRDWASPNTLTKIRQFLGLVGYYRRFIEGFSKIAKPMTKLTQKSVKFDWGEKEVAAFQTLKQKLCSAQILVLRKGSENFMVYGDASHKGLGAVLMQKERVIAYASRQLKIYEKNYTTHDLELGAMVFALKMWRHYLYDTKCVAFTDNKSLQHILDQKELNMRQRRWKLIMHESYKSKYSIHPGSDKMYQDLKKLYWWPNMKAEISTYVTLGTQLDISMAYHPQTDGQSERTIQTLKDILRACVIDFKKGWDRHLPLVEFSYNNSYHTSTKSAPFEALYDRKFRSPICWAKVGDMIILKESPRKRGDTFRQTRKLNPRYIRPVKVLAKIGTVTYRLELPDQLSQVHSTFHVYNLKKCYADEPLAILLDKIQIDDKLNFIEAPVEIMDREVKQLKQSRILIVKEGYSADECYKLKGYPIGHPLHGIYKPPVTGSVNVNDNRNPKVNFVGHDAASTSNQAKASTIKDQNWIKAMDLELAALEANHTWTITELPYGNNNHPINQVKHQLHKEFSIKDLGTLNYYLGIQILRNSTGLIMTQRKYTLKLLQSAGFLNVKPLSIPFDHIIKVNHDDGELLDDPSQYRTLVGKLLYLTITRPKLLTSKSSSSVVNSVDKMSIFGGENVVVVNNFIGMECCPVECLVCGVGDCVLSVCIGDVGVLVEVLGDSAGVVGVIEGGFEFTVSSKVVGGDAGEFKGVFVI</sequence>
<name>A0A6L2M576_TANCI</name>
<dbReference type="InterPro" id="IPR013103">
    <property type="entry name" value="RVT_2"/>
</dbReference>
<dbReference type="InterPro" id="IPR001584">
    <property type="entry name" value="Integrase_cat-core"/>
</dbReference>
<dbReference type="GO" id="GO:0004519">
    <property type="term" value="F:endonuclease activity"/>
    <property type="evidence" value="ECO:0007669"/>
    <property type="project" value="UniProtKB-KW"/>
</dbReference>
<dbReference type="InterPro" id="IPR056924">
    <property type="entry name" value="SH3_Tf2-1"/>
</dbReference>
<dbReference type="GO" id="GO:0046872">
    <property type="term" value="F:metal ion binding"/>
    <property type="evidence" value="ECO:0007669"/>
    <property type="project" value="UniProtKB-KW"/>
</dbReference>
<dbReference type="CDD" id="cd09274">
    <property type="entry name" value="RNase_HI_RT_Ty3"/>
    <property type="match status" value="1"/>
</dbReference>
<dbReference type="GO" id="GO:0004190">
    <property type="term" value="F:aspartic-type endopeptidase activity"/>
    <property type="evidence" value="ECO:0007669"/>
    <property type="project" value="UniProtKB-KW"/>
</dbReference>
<dbReference type="GO" id="GO:0003887">
    <property type="term" value="F:DNA-directed DNA polymerase activity"/>
    <property type="evidence" value="ECO:0007669"/>
    <property type="project" value="UniProtKB-KW"/>
</dbReference>
<dbReference type="PANTHER" id="PTHR37984:SF5">
    <property type="entry name" value="PROTEIN NYNRIN-LIKE"/>
    <property type="match status" value="1"/>
</dbReference>
<dbReference type="GO" id="GO:0006508">
    <property type="term" value="P:proteolysis"/>
    <property type="evidence" value="ECO:0007669"/>
    <property type="project" value="UniProtKB-KW"/>
</dbReference>
<comment type="caution">
    <text evidence="8">The sequence shown here is derived from an EMBL/GenBank/DDBJ whole genome shotgun (WGS) entry which is preliminary data.</text>
</comment>
<keyword evidence="1" id="KW-0808">Transferase</keyword>
<dbReference type="InterPro" id="IPR050951">
    <property type="entry name" value="Retrovirus_Pol_polyprotein"/>
</dbReference>
<dbReference type="SUPFAM" id="SSF56672">
    <property type="entry name" value="DNA/RNA polymerases"/>
    <property type="match status" value="1"/>
</dbReference>
<feature type="domain" description="Integrase catalytic" evidence="7">
    <location>
        <begin position="787"/>
        <end position="881"/>
    </location>
</feature>
<evidence type="ECO:0000256" key="6">
    <source>
        <dbReference type="ARBA" id="ARBA00022918"/>
    </source>
</evidence>